<dbReference type="SUPFAM" id="SSF81665">
    <property type="entry name" value="Calcium ATPase, transmembrane domain M"/>
    <property type="match status" value="1"/>
</dbReference>
<evidence type="ECO:0000256" key="1">
    <source>
        <dbReference type="SAM" id="Phobius"/>
    </source>
</evidence>
<keyword evidence="1" id="KW-1133">Transmembrane helix</keyword>
<dbReference type="OrthoDB" id="158672at2759"/>
<comment type="caution">
    <text evidence="3">The sequence shown here is derived from an EMBL/GenBank/DDBJ whole genome shotgun (WGS) entry which is preliminary data.</text>
</comment>
<name>A0A1T3CW60_9HYPO</name>
<sequence length="217" mass="24303">MFLSTPLEIIRMLTGTGAFSESGLGFETAVPDILNRLPRDLRYGIFNPEFMLDMVGYGPVPCLALSPPSSFGFGDGNLGLSCNSACWHSYHDVLGALATVYTAMLWIFLLFSGEQREFRGPLFDMHKGIRAWGGHHLWGNWFLSFTITVVFFMIFPTPYIPRLNAIVLIHTEIDREWGFVFVAVIAFVVGAEAWKRAKRIYLRRSQGPTSTNGDAVV</sequence>
<feature type="transmembrane region" description="Helical" evidence="1">
    <location>
        <begin position="93"/>
        <end position="111"/>
    </location>
</feature>
<dbReference type="InterPro" id="IPR006068">
    <property type="entry name" value="ATPase_P-typ_cation-transptr_C"/>
</dbReference>
<evidence type="ECO:0000313" key="4">
    <source>
        <dbReference type="Proteomes" id="UP000191004"/>
    </source>
</evidence>
<dbReference type="EMBL" id="LVVK01000005">
    <property type="protein sequence ID" value="OPB45296.1"/>
    <property type="molecule type" value="Genomic_DNA"/>
</dbReference>
<evidence type="ECO:0000313" key="3">
    <source>
        <dbReference type="EMBL" id="OPB45296.1"/>
    </source>
</evidence>
<accession>A0A1T3CW60</accession>
<dbReference type="Pfam" id="PF00689">
    <property type="entry name" value="Cation_ATPase_C"/>
    <property type="match status" value="1"/>
</dbReference>
<protein>
    <recommendedName>
        <fullName evidence="2">Cation-transporting P-type ATPase C-terminal domain-containing protein</fullName>
    </recommendedName>
</protein>
<dbReference type="AlphaFoldDB" id="A0A1T3CW60"/>
<keyword evidence="1" id="KW-0472">Membrane</keyword>
<feature type="domain" description="Cation-transporting P-type ATPase C-terminal" evidence="2">
    <location>
        <begin position="5"/>
        <end position="196"/>
    </location>
</feature>
<organism evidence="3 4">
    <name type="scientific">Trichoderma guizhouense</name>
    <dbReference type="NCBI Taxonomy" id="1491466"/>
    <lineage>
        <taxon>Eukaryota</taxon>
        <taxon>Fungi</taxon>
        <taxon>Dikarya</taxon>
        <taxon>Ascomycota</taxon>
        <taxon>Pezizomycotina</taxon>
        <taxon>Sordariomycetes</taxon>
        <taxon>Hypocreomycetidae</taxon>
        <taxon>Hypocreales</taxon>
        <taxon>Hypocreaceae</taxon>
        <taxon>Trichoderma</taxon>
    </lineage>
</organism>
<dbReference type="Proteomes" id="UP000191004">
    <property type="component" value="Unassembled WGS sequence"/>
</dbReference>
<feature type="transmembrane region" description="Helical" evidence="1">
    <location>
        <begin position="137"/>
        <end position="157"/>
    </location>
</feature>
<evidence type="ECO:0000259" key="2">
    <source>
        <dbReference type="Pfam" id="PF00689"/>
    </source>
</evidence>
<proteinExistence type="predicted"/>
<dbReference type="InterPro" id="IPR023298">
    <property type="entry name" value="ATPase_P-typ_TM_dom_sf"/>
</dbReference>
<keyword evidence="4" id="KW-1185">Reference proteome</keyword>
<reference evidence="3 4" key="1">
    <citation type="submission" date="2016-04" db="EMBL/GenBank/DDBJ databases">
        <title>Multiple horizontal gene transfer events from other fungi enriched the ability of the initially mycotrophic fungus Trichoderma (Ascomycota) to feed on dead plant biomass.</title>
        <authorList>
            <person name="Atanasova L."/>
            <person name="Chenthamara K."/>
            <person name="Zhang J."/>
            <person name="Grujic M."/>
            <person name="Henrissat B."/>
            <person name="Kuo A."/>
            <person name="Aertz A."/>
            <person name="Salamov A."/>
            <person name="Lipzen A."/>
            <person name="Labutti K."/>
            <person name="Barry K."/>
            <person name="Miao Y."/>
            <person name="Rahimi M.J."/>
            <person name="Shen Q."/>
            <person name="Grigoriev I.V."/>
            <person name="Kubicek C.P."/>
            <person name="Druzhinina I.S."/>
        </authorList>
    </citation>
    <scope>NUCLEOTIDE SEQUENCE [LARGE SCALE GENOMIC DNA]</scope>
    <source>
        <strain evidence="3 4">NJAU 4742</strain>
    </source>
</reference>
<dbReference type="Gene3D" id="1.20.1110.10">
    <property type="entry name" value="Calcium-transporting ATPase, transmembrane domain"/>
    <property type="match status" value="1"/>
</dbReference>
<feature type="transmembrane region" description="Helical" evidence="1">
    <location>
        <begin position="177"/>
        <end position="194"/>
    </location>
</feature>
<gene>
    <name evidence="3" type="ORF">A0O28_0075060</name>
</gene>
<keyword evidence="1" id="KW-0812">Transmembrane</keyword>